<dbReference type="Pfam" id="PF00385">
    <property type="entry name" value="Chromo"/>
    <property type="match status" value="1"/>
</dbReference>
<dbReference type="PROSITE" id="PS51828">
    <property type="entry name" value="PTX_2"/>
    <property type="match status" value="1"/>
</dbReference>
<feature type="compositionally biased region" description="Basic residues" evidence="11">
    <location>
        <begin position="139"/>
        <end position="152"/>
    </location>
</feature>
<dbReference type="Pfam" id="PF17218">
    <property type="entry name" value="CBX7_C"/>
    <property type="match status" value="1"/>
</dbReference>
<dbReference type="PANTHER" id="PTHR46389:SF4">
    <property type="entry name" value="CHROMOBOX PROTEIN HOMOLOG 6"/>
    <property type="match status" value="1"/>
</dbReference>
<feature type="domain" description="Pentraxin (PTX)" evidence="14">
    <location>
        <begin position="843"/>
        <end position="1044"/>
    </location>
</feature>
<dbReference type="InterPro" id="IPR052458">
    <property type="entry name" value="PcG_PRC1-like_component"/>
</dbReference>
<evidence type="ECO:0000256" key="12">
    <source>
        <dbReference type="SAM" id="Phobius"/>
    </source>
</evidence>
<dbReference type="SUPFAM" id="SSF49899">
    <property type="entry name" value="Concanavalin A-like lectins/glucanases"/>
    <property type="match status" value="1"/>
</dbReference>
<dbReference type="PROSITE" id="PS50013">
    <property type="entry name" value="CHROMO_2"/>
    <property type="match status" value="1"/>
</dbReference>
<feature type="compositionally biased region" description="Pro residues" evidence="11">
    <location>
        <begin position="101"/>
        <end position="115"/>
    </location>
</feature>
<dbReference type="GO" id="GO:0000785">
    <property type="term" value="C:chromatin"/>
    <property type="evidence" value="ECO:0007669"/>
    <property type="project" value="TreeGrafter"/>
</dbReference>
<feature type="region of interest" description="Disordered" evidence="11">
    <location>
        <begin position="700"/>
        <end position="729"/>
    </location>
</feature>
<dbReference type="InterPro" id="IPR023780">
    <property type="entry name" value="Chromo_domain"/>
</dbReference>
<dbReference type="GO" id="GO:0003682">
    <property type="term" value="F:chromatin binding"/>
    <property type="evidence" value="ECO:0007669"/>
    <property type="project" value="TreeGrafter"/>
</dbReference>
<dbReference type="SUPFAM" id="SSF54160">
    <property type="entry name" value="Chromo domain-like"/>
    <property type="match status" value="1"/>
</dbReference>
<feature type="transmembrane region" description="Helical" evidence="12">
    <location>
        <begin position="525"/>
        <end position="548"/>
    </location>
</feature>
<feature type="coiled-coil region" evidence="10">
    <location>
        <begin position="779"/>
        <end position="817"/>
    </location>
</feature>
<dbReference type="GO" id="GO:0000122">
    <property type="term" value="P:negative regulation of transcription by RNA polymerase II"/>
    <property type="evidence" value="ECO:0007669"/>
    <property type="project" value="TreeGrafter"/>
</dbReference>
<dbReference type="InterPro" id="IPR013320">
    <property type="entry name" value="ConA-like_dom_sf"/>
</dbReference>
<feature type="compositionally biased region" description="Polar residues" evidence="11">
    <location>
        <begin position="210"/>
        <end position="223"/>
    </location>
</feature>
<comment type="subcellular location">
    <subcellularLocation>
        <location evidence="1">Nucleus</location>
    </subcellularLocation>
</comment>
<evidence type="ECO:0000256" key="3">
    <source>
        <dbReference type="ARBA" id="ARBA00022837"/>
    </source>
</evidence>
<dbReference type="RefSeq" id="XP_053533021.1">
    <property type="nucleotide sequence ID" value="XM_053677046.1"/>
</dbReference>
<dbReference type="Gene3D" id="2.40.50.40">
    <property type="match status" value="1"/>
</dbReference>
<sequence>MELSASGDRVFAAEAILKRRVRKGRMEYLVKWKGWAIKYSTWEPEENILDDRLVAAFEQKEREQELYGPKKRGPKPKTLLLKSRAQAAESSPRVLEFKPSRPQPSSKPPPPPPPASSYHPSGPSNAKLQSGAAQPKLKKDIHRCHRMARRPLPRPDPLAPPIGSSGPFSSRPTVSPFCETVRILNRKVKPREVKKGRVILNLKVMDKTGPANNKRTQNSSHQSHLGRQKVPSRNRVIGKSRRFGDVSFRCLQQPMGGAGFSVFRKPIEAYPMDPSEEKPKAEQSGHKPGTNPSPSSSQSSKVKNSAVPEALVEPPRSASSSEVSDSEPHPPLPPQFHPNQLPQSGEANSQISHAAKSSPQLTDSKAKLTQSAMPSSPMFSSSSSSSSLSSSSEENEHILDLSVPHGTDRRARQRQHFRGRRQPKVPEIPISEEASEEDQDLDWHPEMAAQCANVVITDVTTNLLTVTIKEFCHPPGLPAVASSPCCANNLPSSKINTVGVFFFFLFYFFIRFSSSPPAQTATLKFIVVILAAGMVAFVGAVICIIAAVHGGSPSPAAAASTAAQPLADNQSLTAGSSVLTFPSGSVARAGPMDALHGSGERNSPESPTFYGITGVRTGGDGGEQQVVTVSRLICTPVPAGECRPKGFQADDQSVYAGDQSGDLRTTAEELRRTVEQQEEEIRAEQRTIRELTGRLSVCESGTHRSEGLRAGRRDSRDGLMMQDDAGPPALTVRELERAIMHMKERIEKLEAEMAPLAHNHTESGQKGKGSVSSTIAVQGAAAQRRVEDLERELKRKMQVLEEERKALRKETQKHQQHIDHGLDAVHQRISSLEQGQSENRFPEGYRLSFPLRTSSMYAVVKRAIPILHALTVCMWLRPAQSILGTAVSYAVSQDPHELMLQQLVHGPVELIIKNEVAQFYLNLTAASWQHVCVSWNRRGGVWHAYVGGKLKGEGKDLATRHYIRPGGTLVLGQEQSSIGGLRFEASRALIGDLSQFNVWDRPLTRAELSALAHCSTGMLGNVVPWTSREVEVFGGVTKQPAEHCSHHTSMQQ</sequence>
<dbReference type="AlphaFoldDB" id="A0A9F7RAC0"/>
<evidence type="ECO:0000256" key="6">
    <source>
        <dbReference type="ARBA" id="ARBA00023163"/>
    </source>
</evidence>
<feature type="transmembrane region" description="Helical" evidence="12">
    <location>
        <begin position="495"/>
        <end position="513"/>
    </location>
</feature>
<dbReference type="Proteomes" id="UP000221080">
    <property type="component" value="Chromosome 2"/>
</dbReference>
<feature type="compositionally biased region" description="Low complexity" evidence="11">
    <location>
        <begin position="313"/>
        <end position="323"/>
    </location>
</feature>
<organism evidence="15 16">
    <name type="scientific">Ictalurus punctatus</name>
    <name type="common">Channel catfish</name>
    <name type="synonym">Silurus punctatus</name>
    <dbReference type="NCBI Taxonomy" id="7998"/>
    <lineage>
        <taxon>Eukaryota</taxon>
        <taxon>Metazoa</taxon>
        <taxon>Chordata</taxon>
        <taxon>Craniata</taxon>
        <taxon>Vertebrata</taxon>
        <taxon>Euteleostomi</taxon>
        <taxon>Actinopterygii</taxon>
        <taxon>Neopterygii</taxon>
        <taxon>Teleostei</taxon>
        <taxon>Ostariophysi</taxon>
        <taxon>Siluriformes</taxon>
        <taxon>Ictaluridae</taxon>
        <taxon>Ictalurus</taxon>
    </lineage>
</organism>
<evidence type="ECO:0000259" key="13">
    <source>
        <dbReference type="PROSITE" id="PS50013"/>
    </source>
</evidence>
<dbReference type="InterPro" id="IPR023779">
    <property type="entry name" value="Chromodomain_CS"/>
</dbReference>
<dbReference type="Gene3D" id="2.60.120.200">
    <property type="match status" value="1"/>
</dbReference>
<keyword evidence="7" id="KW-0325">Glycoprotein</keyword>
<gene>
    <name evidence="16" type="primary">cbx6b</name>
</gene>
<evidence type="ECO:0000259" key="14">
    <source>
        <dbReference type="PROSITE" id="PS51828"/>
    </source>
</evidence>
<dbReference type="InterPro" id="IPR001759">
    <property type="entry name" value="PTX_dom"/>
</dbReference>
<evidence type="ECO:0000313" key="15">
    <source>
        <dbReference type="Proteomes" id="UP000221080"/>
    </source>
</evidence>
<reference evidence="16" key="2">
    <citation type="submission" date="2025-08" db="UniProtKB">
        <authorList>
            <consortium name="RefSeq"/>
        </authorList>
    </citation>
    <scope>IDENTIFICATION</scope>
    <source>
        <tissue evidence="16">Blood</tissue>
    </source>
</reference>
<feature type="compositionally biased region" description="Basic residues" evidence="11">
    <location>
        <begin position="224"/>
        <end position="238"/>
    </location>
</feature>
<protein>
    <submittedName>
        <fullName evidence="16">Uncharacterized protein cbx6b</fullName>
    </submittedName>
</protein>
<dbReference type="InterPro" id="IPR016197">
    <property type="entry name" value="Chromo-like_dom_sf"/>
</dbReference>
<dbReference type="GeneID" id="108260787"/>
<dbReference type="PANTHER" id="PTHR46389">
    <property type="entry name" value="POLYCOMB GROUP PROTEIN PC"/>
    <property type="match status" value="1"/>
</dbReference>
<keyword evidence="8" id="KW-0539">Nucleus</keyword>
<feature type="compositionally biased region" description="Polar residues" evidence="11">
    <location>
        <begin position="345"/>
        <end position="370"/>
    </location>
</feature>
<keyword evidence="12" id="KW-0812">Transmembrane</keyword>
<feature type="disulfide bond" evidence="9">
    <location>
        <begin position="873"/>
        <end position="932"/>
    </location>
</feature>
<feature type="compositionally biased region" description="Low complexity" evidence="11">
    <location>
        <begin position="292"/>
        <end position="305"/>
    </location>
</feature>
<dbReference type="InterPro" id="IPR000953">
    <property type="entry name" value="Chromo/chromo_shadow_dom"/>
</dbReference>
<dbReference type="FunFam" id="2.40.50.40:FF:000006">
    <property type="entry name" value="Chromobox protein homolog 7"/>
    <property type="match status" value="1"/>
</dbReference>
<keyword evidence="12" id="KW-0472">Membrane</keyword>
<feature type="compositionally biased region" description="Basic and acidic residues" evidence="11">
    <location>
        <begin position="275"/>
        <end position="285"/>
    </location>
</feature>
<dbReference type="PRINTS" id="PR00895">
    <property type="entry name" value="PENTAXIN"/>
</dbReference>
<feature type="region of interest" description="Disordered" evidence="11">
    <location>
        <begin position="83"/>
        <end position="173"/>
    </location>
</feature>
<dbReference type="KEGG" id="ipu:108260787"/>
<feature type="compositionally biased region" description="Basic and acidic residues" evidence="11">
    <location>
        <begin position="701"/>
        <end position="717"/>
    </location>
</feature>
<feature type="coiled-coil region" evidence="10">
    <location>
        <begin position="660"/>
        <end position="694"/>
    </location>
</feature>
<keyword evidence="4" id="KW-0805">Transcription regulation</keyword>
<evidence type="ECO:0000256" key="10">
    <source>
        <dbReference type="SAM" id="Coils"/>
    </source>
</evidence>
<feature type="region of interest" description="Disordered" evidence="11">
    <location>
        <begin position="269"/>
        <end position="439"/>
    </location>
</feature>
<keyword evidence="5 9" id="KW-1015">Disulfide bond</keyword>
<dbReference type="FunFam" id="2.60.120.200:FF:000012">
    <property type="entry name" value="neuronal pentraxin receptor"/>
    <property type="match status" value="1"/>
</dbReference>
<dbReference type="Pfam" id="PF00354">
    <property type="entry name" value="Pentaxin"/>
    <property type="match status" value="1"/>
</dbReference>
<keyword evidence="3" id="KW-0106">Calcium</keyword>
<keyword evidence="15" id="KW-1185">Reference proteome</keyword>
<evidence type="ECO:0000256" key="7">
    <source>
        <dbReference type="ARBA" id="ARBA00023180"/>
    </source>
</evidence>
<evidence type="ECO:0000256" key="5">
    <source>
        <dbReference type="ARBA" id="ARBA00023157"/>
    </source>
</evidence>
<evidence type="ECO:0000256" key="8">
    <source>
        <dbReference type="ARBA" id="ARBA00023242"/>
    </source>
</evidence>
<feature type="region of interest" description="Disordered" evidence="11">
    <location>
        <begin position="206"/>
        <end position="238"/>
    </location>
</feature>
<dbReference type="CTD" id="556231"/>
<evidence type="ECO:0000256" key="4">
    <source>
        <dbReference type="ARBA" id="ARBA00023015"/>
    </source>
</evidence>
<dbReference type="SMART" id="SM00298">
    <property type="entry name" value="CHROMO"/>
    <property type="match status" value="1"/>
</dbReference>
<dbReference type="GO" id="GO:0035102">
    <property type="term" value="C:PRC1 complex"/>
    <property type="evidence" value="ECO:0007669"/>
    <property type="project" value="TreeGrafter"/>
</dbReference>
<evidence type="ECO:0000256" key="2">
    <source>
        <dbReference type="ARBA" id="ARBA00022491"/>
    </source>
</evidence>
<evidence type="ECO:0000256" key="11">
    <source>
        <dbReference type="SAM" id="MobiDB-lite"/>
    </source>
</evidence>
<keyword evidence="12" id="KW-1133">Transmembrane helix</keyword>
<feature type="compositionally biased region" description="Basic residues" evidence="11">
    <location>
        <begin position="411"/>
        <end position="423"/>
    </location>
</feature>
<feature type="region of interest" description="Disordered" evidence="11">
    <location>
        <begin position="590"/>
        <end position="609"/>
    </location>
</feature>
<feature type="domain" description="Chromo" evidence="13">
    <location>
        <begin position="11"/>
        <end position="69"/>
    </location>
</feature>
<keyword evidence="10" id="KW-0175">Coiled coil</keyword>
<dbReference type="CDD" id="cd18648">
    <property type="entry name" value="CD_Cbx6"/>
    <property type="match status" value="1"/>
</dbReference>
<dbReference type="PROSITE" id="PS00598">
    <property type="entry name" value="CHROMO_1"/>
    <property type="match status" value="1"/>
</dbReference>
<evidence type="ECO:0000256" key="1">
    <source>
        <dbReference type="ARBA" id="ARBA00004123"/>
    </source>
</evidence>
<proteinExistence type="predicted"/>
<name>A0A9F7RAC0_ICTPU</name>
<dbReference type="InterPro" id="IPR033773">
    <property type="entry name" value="CBX7_C"/>
</dbReference>
<evidence type="ECO:0000313" key="16">
    <source>
        <dbReference type="RefSeq" id="XP_053533021.1"/>
    </source>
</evidence>
<feature type="compositionally biased region" description="Low complexity" evidence="11">
    <location>
        <begin position="371"/>
        <end position="392"/>
    </location>
</feature>
<accession>A0A9F7RAC0</accession>
<evidence type="ECO:0000256" key="9">
    <source>
        <dbReference type="PROSITE-ProRule" id="PRU01172"/>
    </source>
</evidence>
<dbReference type="OrthoDB" id="8871962at2759"/>
<dbReference type="SMART" id="SM00159">
    <property type="entry name" value="PTX"/>
    <property type="match status" value="1"/>
</dbReference>
<reference evidence="15" key="1">
    <citation type="journal article" date="2016" name="Nat. Commun.">
        <title>The channel catfish genome sequence provides insights into the evolution of scale formation in teleosts.</title>
        <authorList>
            <person name="Liu Z."/>
            <person name="Liu S."/>
            <person name="Yao J."/>
            <person name="Bao L."/>
            <person name="Zhang J."/>
            <person name="Li Y."/>
            <person name="Jiang C."/>
            <person name="Sun L."/>
            <person name="Wang R."/>
            <person name="Zhang Y."/>
            <person name="Zhou T."/>
            <person name="Zeng Q."/>
            <person name="Fu Q."/>
            <person name="Gao S."/>
            <person name="Li N."/>
            <person name="Koren S."/>
            <person name="Jiang Y."/>
            <person name="Zimin A."/>
            <person name="Xu P."/>
            <person name="Phillippy A.M."/>
            <person name="Geng X."/>
            <person name="Song L."/>
            <person name="Sun F."/>
            <person name="Li C."/>
            <person name="Wang X."/>
            <person name="Chen A."/>
            <person name="Jin Y."/>
            <person name="Yuan Z."/>
            <person name="Yang Y."/>
            <person name="Tan S."/>
            <person name="Peatman E."/>
            <person name="Lu J."/>
            <person name="Qin Z."/>
            <person name="Dunham R."/>
            <person name="Li Z."/>
            <person name="Sonstegard T."/>
            <person name="Feng J."/>
            <person name="Danzmann R.G."/>
            <person name="Schroeder S."/>
            <person name="Scheffler B."/>
            <person name="Duke M.V."/>
            <person name="Ballard L."/>
            <person name="Kucuktas H."/>
            <person name="Kaltenboeck L."/>
            <person name="Liu H."/>
            <person name="Armbruster J."/>
            <person name="Xie Y."/>
            <person name="Kirby M.L."/>
            <person name="Tian Y."/>
            <person name="Flanagan M.E."/>
            <person name="Mu W."/>
            <person name="Waldbieser G.C."/>
        </authorList>
    </citation>
    <scope>NUCLEOTIDE SEQUENCE [LARGE SCALE GENOMIC DNA]</scope>
    <source>
        <strain evidence="15">SDA103</strain>
    </source>
</reference>
<keyword evidence="2" id="KW-0678">Repressor</keyword>
<keyword evidence="6" id="KW-0804">Transcription</keyword>